<feature type="compositionally biased region" description="Acidic residues" evidence="2">
    <location>
        <begin position="139"/>
        <end position="165"/>
    </location>
</feature>
<dbReference type="GO" id="GO:0005634">
    <property type="term" value="C:nucleus"/>
    <property type="evidence" value="ECO:0007669"/>
    <property type="project" value="TreeGrafter"/>
</dbReference>
<dbReference type="InterPro" id="IPR002713">
    <property type="entry name" value="FF_domain"/>
</dbReference>
<dbReference type="RefSeq" id="XP_018983919.1">
    <property type="nucleotide sequence ID" value="XM_019131033.1"/>
</dbReference>
<protein>
    <recommendedName>
        <fullName evidence="3">FF domain-containing protein</fullName>
    </recommendedName>
</protein>
<sequence length="464" mass="53191">MNQGKVPKIHPGQPQFRYPIPETAWSVVITTTGHHFYHNSAEGRSVWKIEDDTLRLLLYDKINRDELLLLIARARGLNVEAFVQPTDKSAEESEVVFQIQRTGIENEPETLERMEEAAAPVGAPKLLTSTLLSGYASSSEDDAPEDVPEVAPDDSPEEAATEESESSDKDIYNGDLDLGLSDGEELAVKDTAQSREMIAQFKQLFDRYQLNPFNGWDTECESLASEPLFFEISDDKVRLKIFNEWCKEKNLKAQTRDKSDQEELHDRSIASLLLQASPSTNPKYVYLRFLESTMITDLKKLSKRYKLFLKFKFYIDFKRKYRTDEAFKATSLSDKEKEKCFREYIGLFNKTLRLLDDETLGETFSQNANALLLTTVSHLKVLNVQLHHLTPPGEELSAFLDEFKTYLAENSAVLSTEEYYKLLSLLVRELMVPDSFLEDVNLFLVDDIRARLATIFEYCYSKLT</sequence>
<evidence type="ECO:0000256" key="1">
    <source>
        <dbReference type="ARBA" id="ARBA00022737"/>
    </source>
</evidence>
<keyword evidence="1" id="KW-0677">Repeat</keyword>
<dbReference type="OrthoDB" id="410044at2759"/>
<feature type="region of interest" description="Disordered" evidence="2">
    <location>
        <begin position="135"/>
        <end position="176"/>
    </location>
</feature>
<proteinExistence type="predicted"/>
<keyword evidence="5" id="KW-1185">Reference proteome</keyword>
<evidence type="ECO:0000256" key="2">
    <source>
        <dbReference type="SAM" id="MobiDB-lite"/>
    </source>
</evidence>
<dbReference type="SUPFAM" id="SSF81698">
    <property type="entry name" value="FF domain"/>
    <property type="match status" value="1"/>
</dbReference>
<dbReference type="GO" id="GO:0070063">
    <property type="term" value="F:RNA polymerase binding"/>
    <property type="evidence" value="ECO:0007669"/>
    <property type="project" value="InterPro"/>
</dbReference>
<dbReference type="AlphaFoldDB" id="A0A1E3QLM6"/>
<evidence type="ECO:0000259" key="3">
    <source>
        <dbReference type="SMART" id="SM00441"/>
    </source>
</evidence>
<dbReference type="EMBL" id="KV454435">
    <property type="protein sequence ID" value="ODQ78591.1"/>
    <property type="molecule type" value="Genomic_DNA"/>
</dbReference>
<reference evidence="5" key="1">
    <citation type="submission" date="2016-05" db="EMBL/GenBank/DDBJ databases">
        <title>Comparative genomics of biotechnologically important yeasts.</title>
        <authorList>
            <consortium name="DOE Joint Genome Institute"/>
            <person name="Riley R."/>
            <person name="Haridas S."/>
            <person name="Wolfe K.H."/>
            <person name="Lopes M.R."/>
            <person name="Hittinger C.T."/>
            <person name="Goker M."/>
            <person name="Salamov A."/>
            <person name="Wisecaver J."/>
            <person name="Long T.M."/>
            <person name="Aerts A.L."/>
            <person name="Barry K."/>
            <person name="Choi C."/>
            <person name="Clum A."/>
            <person name="Coughlan A.Y."/>
            <person name="Deshpande S."/>
            <person name="Douglass A.P."/>
            <person name="Hanson S.J."/>
            <person name="Klenk H.-P."/>
            <person name="Labutti K."/>
            <person name="Lapidus A."/>
            <person name="Lindquist E."/>
            <person name="Lipzen A."/>
            <person name="Meier-Kolthoff J.P."/>
            <person name="Ohm R.A."/>
            <person name="Otillar R.P."/>
            <person name="Pangilinan J."/>
            <person name="Peng Y."/>
            <person name="Rokas A."/>
            <person name="Rosa C.A."/>
            <person name="Scheuner C."/>
            <person name="Sibirny A.A."/>
            <person name="Slot J.C."/>
            <person name="Stielow J.B."/>
            <person name="Sun H."/>
            <person name="Kurtzman C.P."/>
            <person name="Blackwell M."/>
            <person name="Grigoriev I.V."/>
            <person name="Jeffries T.W."/>
        </authorList>
    </citation>
    <scope>NUCLEOTIDE SEQUENCE [LARGE SCALE GENOMIC DNA]</scope>
    <source>
        <strain evidence="5">NRRL Y-12698</strain>
    </source>
</reference>
<dbReference type="Proteomes" id="UP000094336">
    <property type="component" value="Unassembled WGS sequence"/>
</dbReference>
<dbReference type="GeneID" id="30148886"/>
<dbReference type="InterPro" id="IPR036517">
    <property type="entry name" value="FF_domain_sf"/>
</dbReference>
<dbReference type="PANTHER" id="PTHR15377:SF3">
    <property type="entry name" value="WW DOMAIN-CONTAINING PROTEIN"/>
    <property type="match status" value="1"/>
</dbReference>
<dbReference type="STRING" id="984486.A0A1E3QLM6"/>
<accession>A0A1E3QLM6</accession>
<evidence type="ECO:0000313" key="5">
    <source>
        <dbReference type="Proteomes" id="UP000094336"/>
    </source>
</evidence>
<dbReference type="Gene3D" id="1.10.10.440">
    <property type="entry name" value="FF domain"/>
    <property type="match status" value="1"/>
</dbReference>
<gene>
    <name evidence="4" type="ORF">BABINDRAFT_177327</name>
</gene>
<organism evidence="4 5">
    <name type="scientific">Babjeviella inositovora NRRL Y-12698</name>
    <dbReference type="NCBI Taxonomy" id="984486"/>
    <lineage>
        <taxon>Eukaryota</taxon>
        <taxon>Fungi</taxon>
        <taxon>Dikarya</taxon>
        <taxon>Ascomycota</taxon>
        <taxon>Saccharomycotina</taxon>
        <taxon>Pichiomycetes</taxon>
        <taxon>Serinales incertae sedis</taxon>
        <taxon>Babjeviella</taxon>
    </lineage>
</organism>
<dbReference type="GO" id="GO:0003712">
    <property type="term" value="F:transcription coregulator activity"/>
    <property type="evidence" value="ECO:0007669"/>
    <property type="project" value="TreeGrafter"/>
</dbReference>
<dbReference type="Gene3D" id="2.20.70.10">
    <property type="match status" value="1"/>
</dbReference>
<dbReference type="PANTHER" id="PTHR15377">
    <property type="entry name" value="TRANSCRIPTION ELONGATION REGULATOR 1"/>
    <property type="match status" value="1"/>
</dbReference>
<feature type="domain" description="FF" evidence="3">
    <location>
        <begin position="194"/>
        <end position="248"/>
    </location>
</feature>
<evidence type="ECO:0000313" key="4">
    <source>
        <dbReference type="EMBL" id="ODQ78591.1"/>
    </source>
</evidence>
<dbReference type="InterPro" id="IPR045148">
    <property type="entry name" value="TCRG1-like"/>
</dbReference>
<name>A0A1E3QLM6_9ASCO</name>
<dbReference type="SMART" id="SM00441">
    <property type="entry name" value="FF"/>
    <property type="match status" value="1"/>
</dbReference>